<organism evidence="1 2">
    <name type="scientific">Oribacterium sinus</name>
    <dbReference type="NCBI Taxonomy" id="237576"/>
    <lineage>
        <taxon>Bacteria</taxon>
        <taxon>Bacillati</taxon>
        <taxon>Bacillota</taxon>
        <taxon>Clostridia</taxon>
        <taxon>Lachnospirales</taxon>
        <taxon>Lachnospiraceae</taxon>
        <taxon>Oribacterium</taxon>
    </lineage>
</organism>
<dbReference type="AlphaFoldDB" id="A0A930H2Q0"/>
<dbReference type="Proteomes" id="UP000780721">
    <property type="component" value="Unassembled WGS sequence"/>
</dbReference>
<evidence type="ECO:0000313" key="2">
    <source>
        <dbReference type="Proteomes" id="UP000780721"/>
    </source>
</evidence>
<accession>A0A930H2Q0</accession>
<protein>
    <submittedName>
        <fullName evidence="1">D-proline reductase (Dithiol) proprotein PrdA</fullName>
    </submittedName>
</protein>
<name>A0A930H2Q0_9FIRM</name>
<evidence type="ECO:0000313" key="1">
    <source>
        <dbReference type="EMBL" id="MBF1306006.1"/>
    </source>
</evidence>
<feature type="non-terminal residue" evidence="1">
    <location>
        <position position="146"/>
    </location>
</feature>
<sequence length="146" mass="14624">MSISAEYAEEHKSSPAVLCCRAEEGVVLSSHNLEDPEIFDDLVDQGLLKLDGCLTIGDVLGAKLLKTCDSLTPLTKDLVELADKPAEASKVEEAAAAPAVAAVAAPVGAVAATGLGGSLKIHIGEGKGIDIQIPVGALGGASGVPV</sequence>
<proteinExistence type="predicted"/>
<comment type="caution">
    <text evidence="1">The sequence shown here is derived from an EMBL/GenBank/DDBJ whole genome shotgun (WGS) entry which is preliminary data.</text>
</comment>
<dbReference type="EMBL" id="JABZRB010000350">
    <property type="protein sequence ID" value="MBF1306006.1"/>
    <property type="molecule type" value="Genomic_DNA"/>
</dbReference>
<gene>
    <name evidence="1" type="ORF">HXM91_09225</name>
</gene>
<reference evidence="1" key="1">
    <citation type="submission" date="2020-04" db="EMBL/GenBank/DDBJ databases">
        <title>Deep metagenomics examines the oral microbiome during advanced dental caries in children, revealing novel taxa and co-occurrences with host molecules.</title>
        <authorList>
            <person name="Baker J.L."/>
            <person name="Morton J.T."/>
            <person name="Dinis M."/>
            <person name="Alvarez R."/>
            <person name="Tran N.C."/>
            <person name="Knight R."/>
            <person name="Edlund A."/>
        </authorList>
    </citation>
    <scope>NUCLEOTIDE SEQUENCE</scope>
    <source>
        <strain evidence="1">JCVI_48_bin.5</strain>
    </source>
</reference>